<proteinExistence type="inferred from homology"/>
<reference evidence="16" key="2">
    <citation type="submission" date="2022-05" db="EMBL/GenBank/DDBJ databases">
        <authorList>
            <person name="Kim J.-S."/>
            <person name="Lee K."/>
            <person name="Suh M."/>
            <person name="Eom M."/>
            <person name="Kim J.-S."/>
            <person name="Kim D.-S."/>
            <person name="Ko S.-H."/>
            <person name="Shin Y."/>
            <person name="Lee J.-S."/>
        </authorList>
    </citation>
    <scope>NUCLEOTIDE SEQUENCE</scope>
    <source>
        <strain evidence="16">N237</strain>
    </source>
</reference>
<evidence type="ECO:0000256" key="9">
    <source>
        <dbReference type="ARBA" id="ARBA00022960"/>
    </source>
</evidence>
<evidence type="ECO:0000256" key="2">
    <source>
        <dbReference type="ARBA" id="ARBA00001946"/>
    </source>
</evidence>
<dbReference type="PROSITE" id="PS50975">
    <property type="entry name" value="ATP_GRASP"/>
    <property type="match status" value="1"/>
</dbReference>
<dbReference type="InterPro" id="IPR005905">
    <property type="entry name" value="D_ala_D_ala"/>
</dbReference>
<dbReference type="PIRSF" id="PIRSF039102">
    <property type="entry name" value="Ddl/VanB"/>
    <property type="match status" value="1"/>
</dbReference>
<dbReference type="PROSITE" id="PS00844">
    <property type="entry name" value="DALA_DALA_LIGASE_2"/>
    <property type="match status" value="1"/>
</dbReference>
<evidence type="ECO:0000256" key="3">
    <source>
        <dbReference type="ARBA" id="ARBA00010871"/>
    </source>
</evidence>
<comment type="subcellular location">
    <subcellularLocation>
        <location evidence="13">Cytoplasm</location>
    </subcellularLocation>
</comment>
<keyword evidence="12 13" id="KW-0961">Cell wall biogenesis/degradation</keyword>
<keyword evidence="13" id="KW-0963">Cytoplasm</keyword>
<comment type="function">
    <text evidence="13">Cell wall formation.</text>
</comment>
<dbReference type="Gene3D" id="3.30.1490.20">
    <property type="entry name" value="ATP-grasp fold, A domain"/>
    <property type="match status" value="1"/>
</dbReference>
<evidence type="ECO:0000256" key="12">
    <source>
        <dbReference type="ARBA" id="ARBA00023316"/>
    </source>
</evidence>
<dbReference type="RefSeq" id="WP_249773856.1">
    <property type="nucleotide sequence ID" value="NZ_CP097332.1"/>
</dbReference>
<protein>
    <recommendedName>
        <fullName evidence="13">D-alanine--D-alanine ligase</fullName>
        <ecNumber evidence="13">6.3.2.4</ecNumber>
    </recommendedName>
    <alternativeName>
        <fullName evidence="13">D-Ala-D-Ala ligase</fullName>
    </alternativeName>
    <alternativeName>
        <fullName evidence="13">D-alanylalanine synthetase</fullName>
    </alternativeName>
</protein>
<dbReference type="HAMAP" id="MF_00047">
    <property type="entry name" value="Dala_Dala_lig"/>
    <property type="match status" value="1"/>
</dbReference>
<dbReference type="Proteomes" id="UP001056336">
    <property type="component" value="Chromosome"/>
</dbReference>
<evidence type="ECO:0000256" key="7">
    <source>
        <dbReference type="ARBA" id="ARBA00022840"/>
    </source>
</evidence>
<comment type="cofactor">
    <cofactor evidence="2">
        <name>Mg(2+)</name>
        <dbReference type="ChEBI" id="CHEBI:18420"/>
    </cofactor>
</comment>
<evidence type="ECO:0000256" key="13">
    <source>
        <dbReference type="HAMAP-Rule" id="MF_00047"/>
    </source>
</evidence>
<dbReference type="EMBL" id="CP097332">
    <property type="protein sequence ID" value="UQX89960.1"/>
    <property type="molecule type" value="Genomic_DNA"/>
</dbReference>
<evidence type="ECO:0000259" key="15">
    <source>
        <dbReference type="PROSITE" id="PS50975"/>
    </source>
</evidence>
<dbReference type="InterPro" id="IPR016185">
    <property type="entry name" value="PreATP-grasp_dom_sf"/>
</dbReference>
<evidence type="ECO:0000313" key="17">
    <source>
        <dbReference type="Proteomes" id="UP001056336"/>
    </source>
</evidence>
<dbReference type="EC" id="6.3.2.4" evidence="13"/>
<sequence length="359" mass="38167">MADRIRIALVYGGRSSEHPISVVSAGSVLSAMDPDRYDIVTIGITREGRWIATHVDPASLRIAGRQLPSVSAAADDQAPQSLRAGRPDVFQAGSALAALDGVDVVFPLLHGAFGEDGTIQGMLEMAGIRYVGSGVLASAAGMDKAFTKTVLTAAGLDVGRYRVLHRSQPRPGAADLADLGLPLFVKPARAGSSVGISKVRSYDELPDALELAFSHDSKVLIEAAVIGRELECGVLQDADGRVSASLPAEIRLHADFDWYSFEAKYLDDASDFDIPAQLSDADLARVRAAAVTAFTALECRGLARVDFFLTEDGTLTVNEINTMPGFTPISMYPKMWAETGVGYAELIDRLIATALSDEL</sequence>
<evidence type="ECO:0000256" key="4">
    <source>
        <dbReference type="ARBA" id="ARBA00022598"/>
    </source>
</evidence>
<reference evidence="16" key="1">
    <citation type="journal article" date="2018" name="Int. J. Syst. Evol. Microbiol.">
        <title>Jatrophihabitans telluris sp. nov., isolated from sediment soil of lava forest wetlands and the emended description of the genus Jatrophihabitans.</title>
        <authorList>
            <person name="Lee K.C."/>
            <person name="Suh M.K."/>
            <person name="Eom M.K."/>
            <person name="Kim K.K."/>
            <person name="Kim J.S."/>
            <person name="Kim D.S."/>
            <person name="Ko S.H."/>
            <person name="Shin Y.K."/>
            <person name="Lee J.S."/>
        </authorList>
    </citation>
    <scope>NUCLEOTIDE SEQUENCE</scope>
    <source>
        <strain evidence="16">N237</strain>
    </source>
</reference>
<dbReference type="InterPro" id="IPR011761">
    <property type="entry name" value="ATP-grasp"/>
</dbReference>
<evidence type="ECO:0000256" key="6">
    <source>
        <dbReference type="ARBA" id="ARBA00022741"/>
    </source>
</evidence>
<name>A0ABY4R2B3_9ACTN</name>
<dbReference type="NCBIfam" id="NF002378">
    <property type="entry name" value="PRK01372.1"/>
    <property type="match status" value="1"/>
</dbReference>
<dbReference type="Gene3D" id="3.40.50.20">
    <property type="match status" value="1"/>
</dbReference>
<comment type="cofactor">
    <cofactor evidence="1">
        <name>Mn(2+)</name>
        <dbReference type="ChEBI" id="CHEBI:29035"/>
    </cofactor>
</comment>
<evidence type="ECO:0000256" key="8">
    <source>
        <dbReference type="ARBA" id="ARBA00022842"/>
    </source>
</evidence>
<keyword evidence="7 14" id="KW-0067">ATP-binding</keyword>
<keyword evidence="4 13" id="KW-0436">Ligase</keyword>
<dbReference type="NCBIfam" id="NF002528">
    <property type="entry name" value="PRK01966.1-4"/>
    <property type="match status" value="1"/>
</dbReference>
<dbReference type="PROSITE" id="PS00843">
    <property type="entry name" value="DALA_DALA_LIGASE_1"/>
    <property type="match status" value="1"/>
</dbReference>
<evidence type="ECO:0000256" key="1">
    <source>
        <dbReference type="ARBA" id="ARBA00001936"/>
    </source>
</evidence>
<dbReference type="PANTHER" id="PTHR23132:SF25">
    <property type="entry name" value="D-ALANINE--D-ALANINE LIGASE A"/>
    <property type="match status" value="1"/>
</dbReference>
<keyword evidence="10 13" id="KW-0573">Peptidoglycan synthesis</keyword>
<evidence type="ECO:0000256" key="10">
    <source>
        <dbReference type="ARBA" id="ARBA00022984"/>
    </source>
</evidence>
<keyword evidence="11" id="KW-0464">Manganese</keyword>
<evidence type="ECO:0000256" key="14">
    <source>
        <dbReference type="PROSITE-ProRule" id="PRU00409"/>
    </source>
</evidence>
<keyword evidence="8" id="KW-0460">Magnesium</keyword>
<feature type="domain" description="ATP-grasp" evidence="15">
    <location>
        <begin position="148"/>
        <end position="352"/>
    </location>
</feature>
<dbReference type="InterPro" id="IPR011127">
    <property type="entry name" value="Dala_Dala_lig_N"/>
</dbReference>
<evidence type="ECO:0000256" key="5">
    <source>
        <dbReference type="ARBA" id="ARBA00022723"/>
    </source>
</evidence>
<organism evidence="16 17">
    <name type="scientific">Jatrophihabitans telluris</name>
    <dbReference type="NCBI Taxonomy" id="2038343"/>
    <lineage>
        <taxon>Bacteria</taxon>
        <taxon>Bacillati</taxon>
        <taxon>Actinomycetota</taxon>
        <taxon>Actinomycetes</taxon>
        <taxon>Jatrophihabitantales</taxon>
        <taxon>Jatrophihabitantaceae</taxon>
        <taxon>Jatrophihabitans</taxon>
    </lineage>
</organism>
<dbReference type="Gene3D" id="3.30.470.20">
    <property type="entry name" value="ATP-grasp fold, B domain"/>
    <property type="match status" value="1"/>
</dbReference>
<dbReference type="GO" id="GO:0016874">
    <property type="term" value="F:ligase activity"/>
    <property type="evidence" value="ECO:0007669"/>
    <property type="project" value="UniProtKB-KW"/>
</dbReference>
<dbReference type="InterPro" id="IPR013815">
    <property type="entry name" value="ATP_grasp_subdomain_1"/>
</dbReference>
<dbReference type="InterPro" id="IPR000291">
    <property type="entry name" value="D-Ala_lig_Van_CS"/>
</dbReference>
<evidence type="ECO:0000256" key="11">
    <source>
        <dbReference type="ARBA" id="ARBA00023211"/>
    </source>
</evidence>
<dbReference type="NCBIfam" id="TIGR01205">
    <property type="entry name" value="D_ala_D_alaTIGR"/>
    <property type="match status" value="1"/>
</dbReference>
<dbReference type="InterPro" id="IPR011095">
    <property type="entry name" value="Dala_Dala_lig_C"/>
</dbReference>
<keyword evidence="9 13" id="KW-0133">Cell shape</keyword>
<dbReference type="SUPFAM" id="SSF52440">
    <property type="entry name" value="PreATP-grasp domain"/>
    <property type="match status" value="1"/>
</dbReference>
<dbReference type="SUPFAM" id="SSF56059">
    <property type="entry name" value="Glutathione synthetase ATP-binding domain-like"/>
    <property type="match status" value="1"/>
</dbReference>
<dbReference type="Pfam" id="PF07478">
    <property type="entry name" value="Dala_Dala_lig_C"/>
    <property type="match status" value="1"/>
</dbReference>
<evidence type="ECO:0000313" key="16">
    <source>
        <dbReference type="EMBL" id="UQX89960.1"/>
    </source>
</evidence>
<comment type="catalytic activity">
    <reaction evidence="13">
        <text>2 D-alanine + ATP = D-alanyl-D-alanine + ADP + phosphate + H(+)</text>
        <dbReference type="Rhea" id="RHEA:11224"/>
        <dbReference type="ChEBI" id="CHEBI:15378"/>
        <dbReference type="ChEBI" id="CHEBI:30616"/>
        <dbReference type="ChEBI" id="CHEBI:43474"/>
        <dbReference type="ChEBI" id="CHEBI:57416"/>
        <dbReference type="ChEBI" id="CHEBI:57822"/>
        <dbReference type="ChEBI" id="CHEBI:456216"/>
        <dbReference type="EC" id="6.3.2.4"/>
    </reaction>
</comment>
<accession>A0ABY4R2B3</accession>
<comment type="pathway">
    <text evidence="13">Cell wall biogenesis; peptidoglycan biosynthesis.</text>
</comment>
<keyword evidence="6 14" id="KW-0547">Nucleotide-binding</keyword>
<keyword evidence="17" id="KW-1185">Reference proteome</keyword>
<keyword evidence="5" id="KW-0479">Metal-binding</keyword>
<dbReference type="Pfam" id="PF01820">
    <property type="entry name" value="Dala_Dala_lig_N"/>
    <property type="match status" value="1"/>
</dbReference>
<dbReference type="PANTHER" id="PTHR23132">
    <property type="entry name" value="D-ALANINE--D-ALANINE LIGASE"/>
    <property type="match status" value="1"/>
</dbReference>
<gene>
    <name evidence="13" type="primary">ddl</name>
    <name evidence="16" type="ORF">M6D93_08135</name>
</gene>
<comment type="similarity">
    <text evidence="3 13">Belongs to the D-alanine--D-alanine ligase family.</text>
</comment>